<comment type="caution">
    <text evidence="2">The sequence shown here is derived from an EMBL/GenBank/DDBJ whole genome shotgun (WGS) entry which is preliminary data.</text>
</comment>
<dbReference type="AlphaFoldDB" id="A0A8H3I1J5"/>
<accession>A0A8H3I1J5</accession>
<evidence type="ECO:0000313" key="2">
    <source>
        <dbReference type="EMBL" id="CAE7216338.1"/>
    </source>
</evidence>
<name>A0A8H3I1J5_9AGAM</name>
<gene>
    <name evidence="2" type="ORF">RDB_LOCUS160289</name>
</gene>
<evidence type="ECO:0000313" key="3">
    <source>
        <dbReference type="Proteomes" id="UP000663827"/>
    </source>
</evidence>
<dbReference type="EMBL" id="CAJNJQ010005089">
    <property type="protein sequence ID" value="CAE7216338.1"/>
    <property type="molecule type" value="Genomic_DNA"/>
</dbReference>
<feature type="region of interest" description="Disordered" evidence="1">
    <location>
        <begin position="84"/>
        <end position="173"/>
    </location>
</feature>
<proteinExistence type="predicted"/>
<feature type="compositionally biased region" description="Acidic residues" evidence="1">
    <location>
        <begin position="151"/>
        <end position="173"/>
    </location>
</feature>
<protein>
    <recommendedName>
        <fullName evidence="4">Coilin</fullName>
    </recommendedName>
</protein>
<reference evidence="2" key="1">
    <citation type="submission" date="2021-01" db="EMBL/GenBank/DDBJ databases">
        <authorList>
            <person name="Kaushik A."/>
        </authorList>
    </citation>
    <scope>NUCLEOTIDE SEQUENCE</scope>
    <source>
        <strain evidence="2">AG5</strain>
    </source>
</reference>
<organism evidence="2 3">
    <name type="scientific">Rhizoctonia solani</name>
    <dbReference type="NCBI Taxonomy" id="456999"/>
    <lineage>
        <taxon>Eukaryota</taxon>
        <taxon>Fungi</taxon>
        <taxon>Dikarya</taxon>
        <taxon>Basidiomycota</taxon>
        <taxon>Agaricomycotina</taxon>
        <taxon>Agaricomycetes</taxon>
        <taxon>Cantharellales</taxon>
        <taxon>Ceratobasidiaceae</taxon>
        <taxon>Rhizoctonia</taxon>
    </lineage>
</organism>
<evidence type="ECO:0000256" key="1">
    <source>
        <dbReference type="SAM" id="MobiDB-lite"/>
    </source>
</evidence>
<evidence type="ECO:0008006" key="4">
    <source>
        <dbReference type="Google" id="ProtNLM"/>
    </source>
</evidence>
<dbReference type="Proteomes" id="UP000663827">
    <property type="component" value="Unassembled WGS sequence"/>
</dbReference>
<sequence length="173" mass="18516">MNSTSTRFRVQTAAPLELIKAWHAISTESDIRLIDDLRNELIQTLELTEVDGELVLELDGFSLLPSSPVGVVRDGDMITVRCKPRIEKRKATEAVDQTTKKRKTQSPTSSPTLTPPAPPMAMLSKSPAGPSSIAGTTKPVDSPTKPPQSSSEDDSSTDSDSSSDDSDSSSDDS</sequence>